<evidence type="ECO:0000259" key="5">
    <source>
        <dbReference type="PROSITE" id="PS50600"/>
    </source>
</evidence>
<keyword evidence="4" id="KW-0788">Thiol protease</keyword>
<dbReference type="GO" id="GO:0016926">
    <property type="term" value="P:protein desumoylation"/>
    <property type="evidence" value="ECO:0007669"/>
    <property type="project" value="TreeGrafter"/>
</dbReference>
<dbReference type="GO" id="GO:0005634">
    <property type="term" value="C:nucleus"/>
    <property type="evidence" value="ECO:0007669"/>
    <property type="project" value="TreeGrafter"/>
</dbReference>
<dbReference type="PANTHER" id="PTHR12606">
    <property type="entry name" value="SENTRIN/SUMO-SPECIFIC PROTEASE"/>
    <property type="match status" value="1"/>
</dbReference>
<dbReference type="InterPro" id="IPR038765">
    <property type="entry name" value="Papain-like_cys_pep_sf"/>
</dbReference>
<evidence type="ECO:0000256" key="1">
    <source>
        <dbReference type="ARBA" id="ARBA00005234"/>
    </source>
</evidence>
<comment type="caution">
    <text evidence="6">The sequence shown here is derived from an EMBL/GenBank/DDBJ whole genome shotgun (WGS) entry which is preliminary data.</text>
</comment>
<feature type="domain" description="Ubiquitin-like protease family profile" evidence="5">
    <location>
        <begin position="194"/>
        <end position="387"/>
    </location>
</feature>
<dbReference type="PANTHER" id="PTHR12606:SF141">
    <property type="entry name" value="GH15225P-RELATED"/>
    <property type="match status" value="1"/>
</dbReference>
<name>A0A8H5CJW4_9AGAR</name>
<dbReference type="InterPro" id="IPR003653">
    <property type="entry name" value="Peptidase_C48_C"/>
</dbReference>
<dbReference type="Proteomes" id="UP000518752">
    <property type="component" value="Unassembled WGS sequence"/>
</dbReference>
<dbReference type="OrthoDB" id="3052212at2759"/>
<evidence type="ECO:0000256" key="4">
    <source>
        <dbReference type="ARBA" id="ARBA00022807"/>
    </source>
</evidence>
<dbReference type="AlphaFoldDB" id="A0A8H5CJW4"/>
<gene>
    <name evidence="6" type="ORF">D9757_014197</name>
</gene>
<dbReference type="GO" id="GO:0006508">
    <property type="term" value="P:proteolysis"/>
    <property type="evidence" value="ECO:0007669"/>
    <property type="project" value="UniProtKB-KW"/>
</dbReference>
<dbReference type="SUPFAM" id="SSF54001">
    <property type="entry name" value="Cysteine proteinases"/>
    <property type="match status" value="1"/>
</dbReference>
<accession>A0A8H5CJW4</accession>
<evidence type="ECO:0000256" key="2">
    <source>
        <dbReference type="ARBA" id="ARBA00022670"/>
    </source>
</evidence>
<evidence type="ECO:0000256" key="3">
    <source>
        <dbReference type="ARBA" id="ARBA00022801"/>
    </source>
</evidence>
<keyword evidence="7" id="KW-1185">Reference proteome</keyword>
<dbReference type="Gene3D" id="3.40.395.10">
    <property type="entry name" value="Adenoviral Proteinase, Chain A"/>
    <property type="match status" value="1"/>
</dbReference>
<sequence>MSIATRAIYHNLPSSPRLVKLHKKCPSVNCPPFGPIRSCTLPFFRQINDLINSCNKFIPSISLQRLLTLVTIDELDALVASAFPKPSAGRFYLDTTLQIVQLREASRVISTLTTVQSRLAQQIKYHRALPSDDIVLVVLCNLKTLYGCIGRKQGIIESSLWEKLDEDPEQAEVKLRALVNESSHNPSLFNQKFQFVRLSDFRTLGAGRWVNDEVVNYFVEKWCTESGSTLGLNSFFAPKCLFNPGTSIPKNGFLSEVDEFTVEKWCRKTAKKQKLDYWDSVFIPINENGTHWYSARIDFRQKRIDIYDSLKERCVSNRVKPPLLRKNAGLMLILLWLTEILSRLRGEEVNLKNNKGSGWTFDPHFEVYFQPNNYDCGIHLLWHLRHILEFRQIQLGDKCRPNHLKFTDNMPVGKRLRLAQEMLLDVGLV</sequence>
<dbReference type="Pfam" id="PF02902">
    <property type="entry name" value="Peptidase_C48"/>
    <property type="match status" value="1"/>
</dbReference>
<evidence type="ECO:0000313" key="7">
    <source>
        <dbReference type="Proteomes" id="UP000518752"/>
    </source>
</evidence>
<organism evidence="6 7">
    <name type="scientific">Collybiopsis confluens</name>
    <dbReference type="NCBI Taxonomy" id="2823264"/>
    <lineage>
        <taxon>Eukaryota</taxon>
        <taxon>Fungi</taxon>
        <taxon>Dikarya</taxon>
        <taxon>Basidiomycota</taxon>
        <taxon>Agaricomycotina</taxon>
        <taxon>Agaricomycetes</taxon>
        <taxon>Agaricomycetidae</taxon>
        <taxon>Agaricales</taxon>
        <taxon>Marasmiineae</taxon>
        <taxon>Omphalotaceae</taxon>
        <taxon>Collybiopsis</taxon>
    </lineage>
</organism>
<keyword evidence="3" id="KW-0378">Hydrolase</keyword>
<evidence type="ECO:0000313" key="6">
    <source>
        <dbReference type="EMBL" id="KAF5343161.1"/>
    </source>
</evidence>
<dbReference type="EMBL" id="JAACJN010000469">
    <property type="protein sequence ID" value="KAF5343161.1"/>
    <property type="molecule type" value="Genomic_DNA"/>
</dbReference>
<dbReference type="GO" id="GO:0016929">
    <property type="term" value="F:deSUMOylase activity"/>
    <property type="evidence" value="ECO:0007669"/>
    <property type="project" value="TreeGrafter"/>
</dbReference>
<comment type="similarity">
    <text evidence="1">Belongs to the peptidase C48 family.</text>
</comment>
<reference evidence="6 7" key="1">
    <citation type="journal article" date="2020" name="ISME J.">
        <title>Uncovering the hidden diversity of litter-decomposition mechanisms in mushroom-forming fungi.</title>
        <authorList>
            <person name="Floudas D."/>
            <person name="Bentzer J."/>
            <person name="Ahren D."/>
            <person name="Johansson T."/>
            <person name="Persson P."/>
            <person name="Tunlid A."/>
        </authorList>
    </citation>
    <scope>NUCLEOTIDE SEQUENCE [LARGE SCALE GENOMIC DNA]</scope>
    <source>
        <strain evidence="6 7">CBS 406.79</strain>
    </source>
</reference>
<protein>
    <recommendedName>
        <fullName evidence="5">Ubiquitin-like protease family profile domain-containing protein</fullName>
    </recommendedName>
</protein>
<proteinExistence type="inferred from homology"/>
<keyword evidence="2" id="KW-0645">Protease</keyword>
<dbReference type="PROSITE" id="PS50600">
    <property type="entry name" value="ULP_PROTEASE"/>
    <property type="match status" value="1"/>
</dbReference>